<dbReference type="NCBIfam" id="TIGR01957">
    <property type="entry name" value="nuoB_fam"/>
    <property type="match status" value="1"/>
</dbReference>
<dbReference type="GO" id="GO:0009060">
    <property type="term" value="P:aerobic respiration"/>
    <property type="evidence" value="ECO:0007669"/>
    <property type="project" value="TreeGrafter"/>
</dbReference>
<dbReference type="PANTHER" id="PTHR11995:SF14">
    <property type="entry name" value="NADH DEHYDROGENASE [UBIQUINONE] IRON-SULFUR PROTEIN 7, MITOCHONDRIAL"/>
    <property type="match status" value="1"/>
</dbReference>
<protein>
    <recommendedName>
        <fullName evidence="5">NADH:ubiquinone oxidoreductase-like 20kDa subunit domain-containing protein</fullName>
    </recommendedName>
</protein>
<dbReference type="Pfam" id="PF01058">
    <property type="entry name" value="Oxidored_q6"/>
    <property type="match status" value="1"/>
</dbReference>
<evidence type="ECO:0000256" key="2">
    <source>
        <dbReference type="ARBA" id="ARBA00022448"/>
    </source>
</evidence>
<dbReference type="PROSITE" id="PS01150">
    <property type="entry name" value="COMPLEX1_20K"/>
    <property type="match status" value="1"/>
</dbReference>
<dbReference type="SUPFAM" id="SSF56770">
    <property type="entry name" value="HydA/Nqo6-like"/>
    <property type="match status" value="1"/>
</dbReference>
<accession>A0A382SFQ9</accession>
<dbReference type="InterPro" id="IPR006138">
    <property type="entry name" value="NADH_UQ_OxRdtase_20Kd_su"/>
</dbReference>
<dbReference type="FunFam" id="3.40.50.12280:FF:000002">
    <property type="entry name" value="NADH-quinone oxidoreductase subunit B"/>
    <property type="match status" value="1"/>
</dbReference>
<evidence type="ECO:0000313" key="6">
    <source>
        <dbReference type="EMBL" id="SVD08295.1"/>
    </source>
</evidence>
<dbReference type="GO" id="GO:0045271">
    <property type="term" value="C:respiratory chain complex I"/>
    <property type="evidence" value="ECO:0007669"/>
    <property type="project" value="TreeGrafter"/>
</dbReference>
<dbReference type="Gene3D" id="3.40.50.12280">
    <property type="match status" value="1"/>
</dbReference>
<dbReference type="HAMAP" id="MF_01356">
    <property type="entry name" value="NDH1_NuoB"/>
    <property type="match status" value="1"/>
</dbReference>
<dbReference type="AlphaFoldDB" id="A0A382SFQ9"/>
<evidence type="ECO:0000256" key="4">
    <source>
        <dbReference type="ARBA" id="ARBA00023027"/>
    </source>
</evidence>
<dbReference type="NCBIfam" id="NF005012">
    <property type="entry name" value="PRK06411.1"/>
    <property type="match status" value="1"/>
</dbReference>
<keyword evidence="4" id="KW-0520">NAD</keyword>
<dbReference type="EMBL" id="UINC01128504">
    <property type="protein sequence ID" value="SVD08295.1"/>
    <property type="molecule type" value="Genomic_DNA"/>
</dbReference>
<dbReference type="GO" id="GO:0015990">
    <property type="term" value="P:electron transport coupled proton transport"/>
    <property type="evidence" value="ECO:0007669"/>
    <property type="project" value="TreeGrafter"/>
</dbReference>
<gene>
    <name evidence="6" type="ORF">METZ01_LOCUS361149</name>
</gene>
<comment type="similarity">
    <text evidence="1">Belongs to the complex I 20 kDa subunit family.</text>
</comment>
<reference evidence="6" key="1">
    <citation type="submission" date="2018-05" db="EMBL/GenBank/DDBJ databases">
        <authorList>
            <person name="Lanie J.A."/>
            <person name="Ng W.-L."/>
            <person name="Kazmierczak K.M."/>
            <person name="Andrzejewski T.M."/>
            <person name="Davidsen T.M."/>
            <person name="Wayne K.J."/>
            <person name="Tettelin H."/>
            <person name="Glass J.I."/>
            <person name="Rusch D."/>
            <person name="Podicherti R."/>
            <person name="Tsui H.-C.T."/>
            <person name="Winkler M.E."/>
        </authorList>
    </citation>
    <scope>NUCLEOTIDE SEQUENCE</scope>
</reference>
<name>A0A382SFQ9_9ZZZZ</name>
<keyword evidence="3" id="KW-1278">Translocase</keyword>
<keyword evidence="2" id="KW-0813">Transport</keyword>
<dbReference type="GO" id="GO:0051539">
    <property type="term" value="F:4 iron, 4 sulfur cluster binding"/>
    <property type="evidence" value="ECO:0007669"/>
    <property type="project" value="InterPro"/>
</dbReference>
<proteinExistence type="inferred from homology"/>
<sequence length="163" mass="18048">MKQDDIKSNILTTTLESAVNWGRKHSLWPMPFGTACCGIEFMGVMAARTDIARFGAEAVRFSPRQSDLLIVAGRISLKMMPVLIRIYEQMPEPKWVISMGACASTGGVFDTYSVIQGVDKFIPVDVYVPGCPPRPEGVVEGLILLQELVDKEKFSDYSTTLKK</sequence>
<evidence type="ECO:0000256" key="3">
    <source>
        <dbReference type="ARBA" id="ARBA00022967"/>
    </source>
</evidence>
<organism evidence="6">
    <name type="scientific">marine metagenome</name>
    <dbReference type="NCBI Taxonomy" id="408172"/>
    <lineage>
        <taxon>unclassified sequences</taxon>
        <taxon>metagenomes</taxon>
        <taxon>ecological metagenomes</taxon>
    </lineage>
</organism>
<evidence type="ECO:0000256" key="1">
    <source>
        <dbReference type="ARBA" id="ARBA00009173"/>
    </source>
</evidence>
<dbReference type="InterPro" id="IPR006137">
    <property type="entry name" value="NADH_UbQ_OxRdtase-like_20kDa"/>
</dbReference>
<dbReference type="GO" id="GO:0048038">
    <property type="term" value="F:quinone binding"/>
    <property type="evidence" value="ECO:0007669"/>
    <property type="project" value="InterPro"/>
</dbReference>
<dbReference type="PANTHER" id="PTHR11995">
    <property type="entry name" value="NADH DEHYDROGENASE"/>
    <property type="match status" value="1"/>
</dbReference>
<dbReference type="GO" id="GO:0008137">
    <property type="term" value="F:NADH dehydrogenase (ubiquinone) activity"/>
    <property type="evidence" value="ECO:0007669"/>
    <property type="project" value="InterPro"/>
</dbReference>
<evidence type="ECO:0000259" key="5">
    <source>
        <dbReference type="Pfam" id="PF01058"/>
    </source>
</evidence>
<feature type="domain" description="NADH:ubiquinone oxidoreductase-like 20kDa subunit" evidence="5">
    <location>
        <begin position="36"/>
        <end position="143"/>
    </location>
</feature>